<gene>
    <name evidence="4" type="ORF">NM686_013480</name>
</gene>
<dbReference type="Pfam" id="PF00881">
    <property type="entry name" value="Nitroreductase"/>
    <property type="match status" value="1"/>
</dbReference>
<keyword evidence="5" id="KW-1185">Reference proteome</keyword>
<dbReference type="InterPro" id="IPR029479">
    <property type="entry name" value="Nitroreductase"/>
</dbReference>
<comment type="similarity">
    <text evidence="1">Belongs to the nitroreductase family.</text>
</comment>
<evidence type="ECO:0000256" key="1">
    <source>
        <dbReference type="ARBA" id="ARBA00007118"/>
    </source>
</evidence>
<proteinExistence type="inferred from homology"/>
<dbReference type="Gene3D" id="3.40.109.10">
    <property type="entry name" value="NADH Oxidase"/>
    <property type="match status" value="1"/>
</dbReference>
<keyword evidence="2" id="KW-0560">Oxidoreductase</keyword>
<evidence type="ECO:0000259" key="3">
    <source>
        <dbReference type="Pfam" id="PF00881"/>
    </source>
</evidence>
<accession>A0ABY7GGQ4</accession>
<evidence type="ECO:0000256" key="2">
    <source>
        <dbReference type="ARBA" id="ARBA00023002"/>
    </source>
</evidence>
<dbReference type="SUPFAM" id="SSF55469">
    <property type="entry name" value="FMN-dependent nitroreductase-like"/>
    <property type="match status" value="1"/>
</dbReference>
<protein>
    <submittedName>
        <fullName evidence="4">Nitroreductase family protein</fullName>
    </submittedName>
</protein>
<sequence>MHSKPAISSFPLHDIIKNRWSPRSFDRNKAIDDDTLTTLLEAARWAPSCFNDQPWRFVVCNKNQDGTAWQTLLSCLAEKNQLWAQNAPVLILSVAMQNFGHNDKPNRWAAFDTGAACVSLCLQATAMGLATHQMGGFDAERCREHFRLPETCTPMSVMAIGYQAPAELLNEESRQTELSERARKPLSECFYFGVWSEQ</sequence>
<feature type="domain" description="Nitroreductase" evidence="3">
    <location>
        <begin position="16"/>
        <end position="162"/>
    </location>
</feature>
<dbReference type="EMBL" id="CP113517">
    <property type="protein sequence ID" value="WAR43394.1"/>
    <property type="molecule type" value="Genomic_DNA"/>
</dbReference>
<organism evidence="4 5">
    <name type="scientific">Methylomonas rapida</name>
    <dbReference type="NCBI Taxonomy" id="2963939"/>
    <lineage>
        <taxon>Bacteria</taxon>
        <taxon>Pseudomonadati</taxon>
        <taxon>Pseudomonadota</taxon>
        <taxon>Gammaproteobacteria</taxon>
        <taxon>Methylococcales</taxon>
        <taxon>Methylococcaceae</taxon>
        <taxon>Methylomonas</taxon>
    </lineage>
</organism>
<dbReference type="PANTHER" id="PTHR43673:SF10">
    <property type="entry name" value="NADH DEHYDROGENASE_NAD(P)H NITROREDUCTASE XCC3605-RELATED"/>
    <property type="match status" value="1"/>
</dbReference>
<reference evidence="4" key="1">
    <citation type="submission" date="2022-11" db="EMBL/GenBank/DDBJ databases">
        <title>Methylomonas rapida sp. nov., Carotenoid-Producing Obligate Methanotrophs with High Growth Characteristics and Biotechnological Potential.</title>
        <authorList>
            <person name="Tikhonova E.N."/>
            <person name="Suleimanov R.Z."/>
            <person name="Miroshnikov K."/>
            <person name="Oshkin I.Y."/>
            <person name="Belova S.E."/>
            <person name="Danilova O.V."/>
            <person name="Ashikhmin A."/>
            <person name="Konopkin A."/>
            <person name="But S.Y."/>
            <person name="Khmelenina V.N."/>
            <person name="Kuznetsov N."/>
            <person name="Pimenov N.V."/>
            <person name="Dedysh S.N."/>
        </authorList>
    </citation>
    <scope>NUCLEOTIDE SEQUENCE</scope>
    <source>
        <strain evidence="4">MP1</strain>
    </source>
</reference>
<dbReference type="CDD" id="cd02138">
    <property type="entry name" value="TdsD-like"/>
    <property type="match status" value="1"/>
</dbReference>
<dbReference type="InterPro" id="IPR000415">
    <property type="entry name" value="Nitroreductase-like"/>
</dbReference>
<evidence type="ECO:0000313" key="4">
    <source>
        <dbReference type="EMBL" id="WAR43394.1"/>
    </source>
</evidence>
<evidence type="ECO:0000313" key="5">
    <source>
        <dbReference type="Proteomes" id="UP001162780"/>
    </source>
</evidence>
<name>A0ABY7GGQ4_9GAMM</name>
<dbReference type="Proteomes" id="UP001162780">
    <property type="component" value="Chromosome"/>
</dbReference>
<dbReference type="RefSeq" id="WP_255188360.1">
    <property type="nucleotide sequence ID" value="NZ_CP113517.1"/>
</dbReference>
<dbReference type="PANTHER" id="PTHR43673">
    <property type="entry name" value="NAD(P)H NITROREDUCTASE YDGI-RELATED"/>
    <property type="match status" value="1"/>
</dbReference>